<dbReference type="Proteomes" id="UP000247498">
    <property type="component" value="Unassembled WGS sequence"/>
</dbReference>
<dbReference type="InterPro" id="IPR000218">
    <property type="entry name" value="Ribosomal_uL14"/>
</dbReference>
<accession>A0A2V0NTX7</accession>
<dbReference type="SMART" id="SM01374">
    <property type="entry name" value="Ribosomal_L14"/>
    <property type="match status" value="1"/>
</dbReference>
<dbReference type="AlphaFoldDB" id="A0A2V0NTX7"/>
<dbReference type="Gene3D" id="2.40.150.20">
    <property type="entry name" value="Ribosomal protein L14"/>
    <property type="match status" value="1"/>
</dbReference>
<evidence type="ECO:0000256" key="4">
    <source>
        <dbReference type="RuleBase" id="RU003949"/>
    </source>
</evidence>
<dbReference type="GO" id="GO:0003735">
    <property type="term" value="F:structural constituent of ribosome"/>
    <property type="evidence" value="ECO:0007669"/>
    <property type="project" value="InterPro"/>
</dbReference>
<reference evidence="5 6" key="1">
    <citation type="journal article" date="2018" name="Sci. Rep.">
        <title>Raphidocelis subcapitata (=Pseudokirchneriella subcapitata) provides an insight into genome evolution and environmental adaptations in the Sphaeropleales.</title>
        <authorList>
            <person name="Suzuki S."/>
            <person name="Yamaguchi H."/>
            <person name="Nakajima N."/>
            <person name="Kawachi M."/>
        </authorList>
    </citation>
    <scope>NUCLEOTIDE SEQUENCE [LARGE SCALE GENOMIC DNA]</scope>
    <source>
        <strain evidence="5 6">NIES-35</strain>
    </source>
</reference>
<dbReference type="CDD" id="cd00337">
    <property type="entry name" value="Ribosomal_uL14"/>
    <property type="match status" value="1"/>
</dbReference>
<dbReference type="InterPro" id="IPR036853">
    <property type="entry name" value="Ribosomal_uL14_sf"/>
</dbReference>
<evidence type="ECO:0000256" key="3">
    <source>
        <dbReference type="ARBA" id="ARBA00023274"/>
    </source>
</evidence>
<sequence length="118" mass="12979">MSIPRGAFLRIVDNSGARLGQVIWTRFSAAKVGSVVKVAIKEAKGGKVATGQMKKAVIVETKAPTRRPNGAHFQFLRNGCVLLNEKGAPIGNRMRSLLAYEFAKPRWKRLSALGKRLY</sequence>
<proteinExistence type="inferred from homology"/>
<comment type="caution">
    <text evidence="5">The sequence shown here is derived from an EMBL/GenBank/DDBJ whole genome shotgun (WGS) entry which is preliminary data.</text>
</comment>
<dbReference type="OrthoDB" id="274765at2759"/>
<keyword evidence="6" id="KW-1185">Reference proteome</keyword>
<dbReference type="STRING" id="307507.A0A2V0NTX7"/>
<dbReference type="PANTHER" id="PTHR11761">
    <property type="entry name" value="50S/60S RIBOSOMAL PROTEIN L14/L23"/>
    <property type="match status" value="1"/>
</dbReference>
<dbReference type="FunCoup" id="A0A2V0NTX7">
    <property type="interactions" value="403"/>
</dbReference>
<dbReference type="PANTHER" id="PTHR11761:SF3">
    <property type="entry name" value="LARGE RIBOSOMAL SUBUNIT PROTEIN UL14M"/>
    <property type="match status" value="1"/>
</dbReference>
<dbReference type="GO" id="GO:0070180">
    <property type="term" value="F:large ribosomal subunit rRNA binding"/>
    <property type="evidence" value="ECO:0007669"/>
    <property type="project" value="TreeGrafter"/>
</dbReference>
<evidence type="ECO:0000256" key="2">
    <source>
        <dbReference type="ARBA" id="ARBA00022980"/>
    </source>
</evidence>
<organism evidence="5 6">
    <name type="scientific">Raphidocelis subcapitata</name>
    <dbReference type="NCBI Taxonomy" id="307507"/>
    <lineage>
        <taxon>Eukaryota</taxon>
        <taxon>Viridiplantae</taxon>
        <taxon>Chlorophyta</taxon>
        <taxon>core chlorophytes</taxon>
        <taxon>Chlorophyceae</taxon>
        <taxon>CS clade</taxon>
        <taxon>Sphaeropleales</taxon>
        <taxon>Selenastraceae</taxon>
        <taxon>Raphidocelis</taxon>
    </lineage>
</organism>
<keyword evidence="3 4" id="KW-0687">Ribonucleoprotein</keyword>
<dbReference type="HAMAP" id="MF_01367">
    <property type="entry name" value="Ribosomal_uL14"/>
    <property type="match status" value="1"/>
</dbReference>
<keyword evidence="2 4" id="KW-0689">Ribosomal protein</keyword>
<dbReference type="SUPFAM" id="SSF50193">
    <property type="entry name" value="Ribosomal protein L14"/>
    <property type="match status" value="1"/>
</dbReference>
<evidence type="ECO:0000313" key="6">
    <source>
        <dbReference type="Proteomes" id="UP000247498"/>
    </source>
</evidence>
<dbReference type="InterPro" id="IPR019972">
    <property type="entry name" value="Ribosomal_uL14_CS"/>
</dbReference>
<dbReference type="PROSITE" id="PS00049">
    <property type="entry name" value="RIBOSOMAL_L14"/>
    <property type="match status" value="1"/>
</dbReference>
<evidence type="ECO:0000313" key="5">
    <source>
        <dbReference type="EMBL" id="GBF88285.1"/>
    </source>
</evidence>
<dbReference type="GO" id="GO:0006412">
    <property type="term" value="P:translation"/>
    <property type="evidence" value="ECO:0007669"/>
    <property type="project" value="InterPro"/>
</dbReference>
<dbReference type="Pfam" id="PF00238">
    <property type="entry name" value="Ribosomal_L14"/>
    <property type="match status" value="1"/>
</dbReference>
<name>A0A2V0NTX7_9CHLO</name>
<comment type="similarity">
    <text evidence="1 4">Belongs to the universal ribosomal protein uL14 family.</text>
</comment>
<dbReference type="GO" id="GO:0005762">
    <property type="term" value="C:mitochondrial large ribosomal subunit"/>
    <property type="evidence" value="ECO:0007669"/>
    <property type="project" value="TreeGrafter"/>
</dbReference>
<dbReference type="InParanoid" id="A0A2V0NTX7"/>
<dbReference type="EMBL" id="BDRX01000004">
    <property type="protein sequence ID" value="GBF88285.1"/>
    <property type="molecule type" value="Genomic_DNA"/>
</dbReference>
<gene>
    <name evidence="5" type="ORF">Rsub_00997</name>
</gene>
<protein>
    <submittedName>
        <fullName evidence="5">Ribosomal protein L14</fullName>
    </submittedName>
</protein>
<evidence type="ECO:0000256" key="1">
    <source>
        <dbReference type="ARBA" id="ARBA00010745"/>
    </source>
</evidence>